<feature type="transmembrane region" description="Helical" evidence="6">
    <location>
        <begin position="261"/>
        <end position="283"/>
    </location>
</feature>
<evidence type="ECO:0000256" key="6">
    <source>
        <dbReference type="SAM" id="Phobius"/>
    </source>
</evidence>
<feature type="transmembrane region" description="Helical" evidence="6">
    <location>
        <begin position="173"/>
        <end position="196"/>
    </location>
</feature>
<dbReference type="eggNOG" id="COG0738">
    <property type="taxonomic scope" value="Bacteria"/>
</dbReference>
<evidence type="ECO:0000313" key="7">
    <source>
        <dbReference type="EMBL" id="AEW20241.1"/>
    </source>
</evidence>
<dbReference type="GeneID" id="34759131"/>
<evidence type="ECO:0000256" key="1">
    <source>
        <dbReference type="ARBA" id="ARBA00004429"/>
    </source>
</evidence>
<accession>G8UQT9</accession>
<dbReference type="InterPro" id="IPR011701">
    <property type="entry name" value="MFS"/>
</dbReference>
<dbReference type="SUPFAM" id="SSF103473">
    <property type="entry name" value="MFS general substrate transporter"/>
    <property type="match status" value="1"/>
</dbReference>
<dbReference type="Proteomes" id="UP000005436">
    <property type="component" value="Chromosome"/>
</dbReference>
<keyword evidence="5 6" id="KW-0472">Membrane</keyword>
<dbReference type="GO" id="GO:0022857">
    <property type="term" value="F:transmembrane transporter activity"/>
    <property type="evidence" value="ECO:0007669"/>
    <property type="project" value="InterPro"/>
</dbReference>
<feature type="transmembrane region" description="Helical" evidence="6">
    <location>
        <begin position="44"/>
        <end position="64"/>
    </location>
</feature>
<feature type="transmembrane region" description="Helical" evidence="6">
    <location>
        <begin position="339"/>
        <end position="363"/>
    </location>
</feature>
<evidence type="ECO:0000256" key="4">
    <source>
        <dbReference type="ARBA" id="ARBA00022989"/>
    </source>
</evidence>
<keyword evidence="3 6" id="KW-0812">Transmembrane</keyword>
<reference evidence="8" key="1">
    <citation type="submission" date="2011-12" db="EMBL/GenBank/DDBJ databases">
        <title>Complete sequence of Tannerella forsythia ATCC 43037.</title>
        <authorList>
            <person name="Dewhirst F."/>
            <person name="Tanner A."/>
            <person name="Izard J."/>
            <person name="Brinkac L."/>
            <person name="Durkin A.S."/>
            <person name="Hostetler J."/>
            <person name="Shetty J."/>
            <person name="Torralba M."/>
            <person name="Gill S."/>
            <person name="Nelson K."/>
        </authorList>
    </citation>
    <scope>NUCLEOTIDE SEQUENCE [LARGE SCALE GENOMIC DNA]</scope>
    <source>
        <strain evidence="8">ATCC 43037 / JCM 10827 / CCUG 33226 / KCTC 5666 / FDC 338</strain>
    </source>
</reference>
<dbReference type="KEGG" id="tfo:BFO_2040"/>
<organism evidence="7 8">
    <name type="scientific">Tannerella forsythia (strain ATCC 43037 / JCM 10827 / CCUG 21028 A / KCTC 5666 / FDC 338)</name>
    <name type="common">Bacteroides forsythus</name>
    <dbReference type="NCBI Taxonomy" id="203275"/>
    <lineage>
        <taxon>Bacteria</taxon>
        <taxon>Pseudomonadati</taxon>
        <taxon>Bacteroidota</taxon>
        <taxon>Bacteroidia</taxon>
        <taxon>Bacteroidales</taxon>
        <taxon>Tannerellaceae</taxon>
        <taxon>Tannerella</taxon>
    </lineage>
</organism>
<comment type="subcellular location">
    <subcellularLocation>
        <location evidence="1">Cell inner membrane</location>
        <topology evidence="1">Multi-pass membrane protein</topology>
    </subcellularLocation>
</comment>
<dbReference type="EMBL" id="CP003191">
    <property type="protein sequence ID" value="AEW20241.1"/>
    <property type="molecule type" value="Genomic_DNA"/>
</dbReference>
<dbReference type="AlphaFoldDB" id="G8UQT9"/>
<evidence type="ECO:0000256" key="3">
    <source>
        <dbReference type="ARBA" id="ARBA00022692"/>
    </source>
</evidence>
<feature type="transmembrane region" description="Helical" evidence="6">
    <location>
        <begin position="100"/>
        <end position="121"/>
    </location>
</feature>
<evidence type="ECO:0000256" key="5">
    <source>
        <dbReference type="ARBA" id="ARBA00023136"/>
    </source>
</evidence>
<gene>
    <name evidence="7" type="ordered locus">BFO_2040</name>
</gene>
<feature type="transmembrane region" description="Helical" evidence="6">
    <location>
        <begin position="375"/>
        <end position="395"/>
    </location>
</feature>
<dbReference type="InterPro" id="IPR036259">
    <property type="entry name" value="MFS_trans_sf"/>
</dbReference>
<protein>
    <submittedName>
        <fullName evidence="7">Transporter, major facilitator family protein</fullName>
    </submittedName>
</protein>
<feature type="transmembrane region" description="Helical" evidence="6">
    <location>
        <begin position="7"/>
        <end position="24"/>
    </location>
</feature>
<dbReference type="Pfam" id="PF07690">
    <property type="entry name" value="MFS_1"/>
    <property type="match status" value="1"/>
</dbReference>
<dbReference type="InterPro" id="IPR050375">
    <property type="entry name" value="MFS_TsgA-like"/>
</dbReference>
<proteinExistence type="predicted"/>
<feature type="transmembrane region" description="Helical" evidence="6">
    <location>
        <begin position="401"/>
        <end position="422"/>
    </location>
</feature>
<feature type="transmembrane region" description="Helical" evidence="6">
    <location>
        <begin position="76"/>
        <end position="94"/>
    </location>
</feature>
<dbReference type="Gene3D" id="1.20.1250.20">
    <property type="entry name" value="MFS general substrate transporter like domains"/>
    <property type="match status" value="2"/>
</dbReference>
<dbReference type="PATRIC" id="fig|203275.8.peg.1851"/>
<keyword evidence="8" id="KW-1185">Reference proteome</keyword>
<feature type="transmembrane region" description="Helical" evidence="6">
    <location>
        <begin position="295"/>
        <end position="319"/>
    </location>
</feature>
<dbReference type="RefSeq" id="WP_014225360.1">
    <property type="nucleotide sequence ID" value="NC_016610.1"/>
</dbReference>
<name>G8UQT9_TANFA</name>
<feature type="transmembrane region" description="Helical" evidence="6">
    <location>
        <begin position="141"/>
        <end position="161"/>
    </location>
</feature>
<dbReference type="PANTHER" id="PTHR43702">
    <property type="entry name" value="L-FUCOSE-PROTON SYMPORTER"/>
    <property type="match status" value="1"/>
</dbReference>
<keyword evidence="2" id="KW-1003">Cell membrane</keyword>
<dbReference type="GO" id="GO:0005886">
    <property type="term" value="C:plasma membrane"/>
    <property type="evidence" value="ECO:0007669"/>
    <property type="project" value="UniProtKB-SubCell"/>
</dbReference>
<dbReference type="HOGENOM" id="CLU_028452_2_1_10"/>
<evidence type="ECO:0000313" key="8">
    <source>
        <dbReference type="Proteomes" id="UP000005436"/>
    </source>
</evidence>
<evidence type="ECO:0000256" key="2">
    <source>
        <dbReference type="ARBA" id="ARBA00022475"/>
    </source>
</evidence>
<keyword evidence="4 6" id="KW-1133">Transmembrane helix</keyword>
<feature type="transmembrane region" description="Helical" evidence="6">
    <location>
        <begin position="217"/>
        <end position="241"/>
    </location>
</feature>
<sequence length="435" mass="45962">MSDKKNYTLPIIVMIFLFGMISFVTNLASPMGDILKFQFNVPNWMGTLGVFANFIAYAVMGYPAGNLLQKFGYKKTALIAISIGFAGVGIQTLSGTMESFGVYLLGAFIAGFSMCLLNTVVNPMLNSLGGGGNKGNQLIQIGGSFNSLCGTAVIILTGILIPEGIKNAQISNVFPLMYAALAIFAFAFLVIALTAIPEKDKEQQVSSESSQYSPLSFRHFILGAVGIFVYVGVEVGIPNILNKWLQNPDLDVLQLGGMGNAEAIAGSVTATYWLLMLVGRLLGAAIGSKVSAKSMLLVASGLGLVLTLVAMFAPVSSLINLPVFKNDASGLFGLVQVPVSAALLVLIGLCTSVMWGGIFNLAVEGLGKYTEKASGIFMVMVCGGGILPLLQNAIVDMKDGIGYMASYWVIVAGLIYLLYYALIGCKNVNKDIPVN</sequence>
<dbReference type="STRING" id="203275.BFO_2040"/>
<dbReference type="PANTHER" id="PTHR43702:SF3">
    <property type="entry name" value="PROTEIN TSGA"/>
    <property type="match status" value="1"/>
</dbReference>